<protein>
    <submittedName>
        <fullName evidence="2">PIG-L family deacetylase</fullName>
    </submittedName>
</protein>
<keyword evidence="1" id="KW-0732">Signal</keyword>
<evidence type="ECO:0000313" key="2">
    <source>
        <dbReference type="EMBL" id="MQT18028.1"/>
    </source>
</evidence>
<dbReference type="PANTHER" id="PTHR12993:SF29">
    <property type="entry name" value="BLR3841 PROTEIN"/>
    <property type="match status" value="1"/>
</dbReference>
<sequence length="246" mass="26481">MNTCPVPAFRRLLLSRRFAVRLAAGASVVILAPHPDDETLGCGLLIARLVRAGVPVTVVALSDGDASHPGSRRWPPADLARLRRSELRRALHRLGAGAARLRFMGWPDGAVAASARPARLAAVCHAARAGLVLATSPDDHHPDHKACFAVGAAVARRLAMPLVTYAVWSRLADPGQARDFDRHRGAKTWAMAAHRSQVSDYIADAPDGFRLSSRALRQFIRQPERYRPAACIVRRTHGPLGATGGT</sequence>
<dbReference type="AlphaFoldDB" id="A0A7C9KZI0"/>
<dbReference type="Gene3D" id="3.40.50.10320">
    <property type="entry name" value="LmbE-like"/>
    <property type="match status" value="1"/>
</dbReference>
<dbReference type="SUPFAM" id="SSF102588">
    <property type="entry name" value="LmbE-like"/>
    <property type="match status" value="1"/>
</dbReference>
<comment type="caution">
    <text evidence="2">The sequence shown here is derived from an EMBL/GenBank/DDBJ whole genome shotgun (WGS) entry which is preliminary data.</text>
</comment>
<evidence type="ECO:0000313" key="3">
    <source>
        <dbReference type="Proteomes" id="UP000481327"/>
    </source>
</evidence>
<dbReference type="GO" id="GO:0016811">
    <property type="term" value="F:hydrolase activity, acting on carbon-nitrogen (but not peptide) bonds, in linear amides"/>
    <property type="evidence" value="ECO:0007669"/>
    <property type="project" value="TreeGrafter"/>
</dbReference>
<evidence type="ECO:0000256" key="1">
    <source>
        <dbReference type="SAM" id="SignalP"/>
    </source>
</evidence>
<dbReference type="Proteomes" id="UP000481327">
    <property type="component" value="Unassembled WGS sequence"/>
</dbReference>
<gene>
    <name evidence="2" type="ORF">F3168_12255</name>
</gene>
<organism evidence="2 3">
    <name type="scientific">Sandarakinorhabdus fusca</name>
    <dbReference type="NCBI Taxonomy" id="1439888"/>
    <lineage>
        <taxon>Bacteria</taxon>
        <taxon>Pseudomonadati</taxon>
        <taxon>Pseudomonadota</taxon>
        <taxon>Alphaproteobacteria</taxon>
        <taxon>Sphingomonadales</taxon>
        <taxon>Sphingosinicellaceae</taxon>
        <taxon>Sandarakinorhabdus</taxon>
    </lineage>
</organism>
<dbReference type="RefSeq" id="WP_152578479.1">
    <property type="nucleotide sequence ID" value="NZ_JAATJI010000001.1"/>
</dbReference>
<dbReference type="PANTHER" id="PTHR12993">
    <property type="entry name" value="N-ACETYLGLUCOSAMINYL-PHOSPHATIDYLINOSITOL DE-N-ACETYLASE-RELATED"/>
    <property type="match status" value="1"/>
</dbReference>
<name>A0A7C9KZI0_9SPHN</name>
<feature type="chain" id="PRO_5028825959" evidence="1">
    <location>
        <begin position="20"/>
        <end position="246"/>
    </location>
</feature>
<dbReference type="EMBL" id="WIOL01000004">
    <property type="protein sequence ID" value="MQT18028.1"/>
    <property type="molecule type" value="Genomic_DNA"/>
</dbReference>
<dbReference type="InterPro" id="IPR003737">
    <property type="entry name" value="GlcNAc_PI_deacetylase-related"/>
</dbReference>
<proteinExistence type="predicted"/>
<keyword evidence="3" id="KW-1185">Reference proteome</keyword>
<dbReference type="Pfam" id="PF02585">
    <property type="entry name" value="PIG-L"/>
    <property type="match status" value="1"/>
</dbReference>
<dbReference type="OrthoDB" id="9790023at2"/>
<dbReference type="InterPro" id="IPR024078">
    <property type="entry name" value="LmbE-like_dom_sf"/>
</dbReference>
<reference evidence="2 3" key="1">
    <citation type="submission" date="2019-09" db="EMBL/GenBank/DDBJ databases">
        <title>Polymorphobacter sp. isolated from a lake in China.</title>
        <authorList>
            <person name="Liu Z."/>
        </authorList>
    </citation>
    <scope>NUCLEOTIDE SEQUENCE [LARGE SCALE GENOMIC DNA]</scope>
    <source>
        <strain evidence="2 3">D40P</strain>
    </source>
</reference>
<accession>A0A7C9KZI0</accession>
<feature type="signal peptide" evidence="1">
    <location>
        <begin position="1"/>
        <end position="19"/>
    </location>
</feature>